<evidence type="ECO:0008006" key="4">
    <source>
        <dbReference type="Google" id="ProtNLM"/>
    </source>
</evidence>
<keyword evidence="3" id="KW-1185">Reference proteome</keyword>
<dbReference type="GO" id="GO:0005743">
    <property type="term" value="C:mitochondrial inner membrane"/>
    <property type="evidence" value="ECO:0007669"/>
    <property type="project" value="InterPro"/>
</dbReference>
<evidence type="ECO:0000313" key="3">
    <source>
        <dbReference type="Proteomes" id="UP001497382"/>
    </source>
</evidence>
<dbReference type="InterPro" id="IPR036742">
    <property type="entry name" value="ATP_synth_F1_esu_sf_mt"/>
</dbReference>
<sequence length="56" mass="6495">MTYWRQAGLSYLKFSAICAQHVRAAIKKEFKMDLSQRLPIKQTLWKEGKPLKAGEV</sequence>
<evidence type="ECO:0000313" key="2">
    <source>
        <dbReference type="EMBL" id="CAL1278491.1"/>
    </source>
</evidence>
<name>A0AAV2A3D2_9ARAC</name>
<dbReference type="PANTHER" id="PTHR12448:SF0">
    <property type="entry name" value="ATP SYNTHASE SUBUNIT EPSILON, MITOCHONDRIAL"/>
    <property type="match status" value="1"/>
</dbReference>
<protein>
    <recommendedName>
        <fullName evidence="4">ATP synthase F1 subunit epsilon</fullName>
    </recommendedName>
</protein>
<dbReference type="PANTHER" id="PTHR12448">
    <property type="entry name" value="ATP SYNTHASE EPSILON CHAIN, MITOCHONDRIAL"/>
    <property type="match status" value="1"/>
</dbReference>
<dbReference type="GO" id="GO:0046933">
    <property type="term" value="F:proton-transporting ATP synthase activity, rotational mechanism"/>
    <property type="evidence" value="ECO:0007669"/>
    <property type="project" value="InterPro"/>
</dbReference>
<dbReference type="AlphaFoldDB" id="A0AAV2A3D2"/>
<dbReference type="EMBL" id="CAXIEN010000113">
    <property type="protein sequence ID" value="CAL1278491.1"/>
    <property type="molecule type" value="Genomic_DNA"/>
</dbReference>
<dbReference type="GO" id="GO:0045259">
    <property type="term" value="C:proton-transporting ATP synthase complex"/>
    <property type="evidence" value="ECO:0007669"/>
    <property type="project" value="InterPro"/>
</dbReference>
<comment type="caution">
    <text evidence="2">The sequence shown here is derived from an EMBL/GenBank/DDBJ whole genome shotgun (WGS) entry which is preliminary data.</text>
</comment>
<evidence type="ECO:0000256" key="1">
    <source>
        <dbReference type="ARBA" id="ARBA00009502"/>
    </source>
</evidence>
<dbReference type="CDD" id="cd12153">
    <property type="entry name" value="F1-ATPase_epsilon"/>
    <property type="match status" value="1"/>
</dbReference>
<dbReference type="Gene3D" id="1.10.1620.20">
    <property type="entry name" value="ATP synthase, F1 complex, epsilon subunit superfamily, mitochondrial"/>
    <property type="match status" value="1"/>
</dbReference>
<dbReference type="SUPFAM" id="SSF48690">
    <property type="entry name" value="Epsilon subunit of mitochondrial F1F0-ATP synthase"/>
    <property type="match status" value="1"/>
</dbReference>
<dbReference type="InterPro" id="IPR006721">
    <property type="entry name" value="ATP_synth_F1_esu_mt"/>
</dbReference>
<organism evidence="2 3">
    <name type="scientific">Larinioides sclopetarius</name>
    <dbReference type="NCBI Taxonomy" id="280406"/>
    <lineage>
        <taxon>Eukaryota</taxon>
        <taxon>Metazoa</taxon>
        <taxon>Ecdysozoa</taxon>
        <taxon>Arthropoda</taxon>
        <taxon>Chelicerata</taxon>
        <taxon>Arachnida</taxon>
        <taxon>Araneae</taxon>
        <taxon>Araneomorphae</taxon>
        <taxon>Entelegynae</taxon>
        <taxon>Araneoidea</taxon>
        <taxon>Araneidae</taxon>
        <taxon>Larinioides</taxon>
    </lineage>
</organism>
<reference evidence="2 3" key="1">
    <citation type="submission" date="2024-04" db="EMBL/GenBank/DDBJ databases">
        <authorList>
            <person name="Rising A."/>
            <person name="Reimegard J."/>
            <person name="Sonavane S."/>
            <person name="Akerstrom W."/>
            <person name="Nylinder S."/>
            <person name="Hedman E."/>
            <person name="Kallberg Y."/>
        </authorList>
    </citation>
    <scope>NUCLEOTIDE SEQUENCE [LARGE SCALE GENOMIC DNA]</scope>
</reference>
<gene>
    <name evidence="2" type="ORF">LARSCL_LOCUS9809</name>
</gene>
<accession>A0AAV2A3D2</accession>
<dbReference type="GO" id="GO:0042776">
    <property type="term" value="P:proton motive force-driven mitochondrial ATP synthesis"/>
    <property type="evidence" value="ECO:0007669"/>
    <property type="project" value="TreeGrafter"/>
</dbReference>
<proteinExistence type="inferred from homology"/>
<dbReference type="Proteomes" id="UP001497382">
    <property type="component" value="Unassembled WGS sequence"/>
</dbReference>
<comment type="similarity">
    <text evidence="1">Belongs to the eukaryotic ATPase epsilon family.</text>
</comment>
<dbReference type="Pfam" id="PF04627">
    <property type="entry name" value="ATP-synt_Eps"/>
    <property type="match status" value="1"/>
</dbReference>